<name>A0A6P2NTR8_BURL3</name>
<protein>
    <submittedName>
        <fullName evidence="1">Uncharacterized protein</fullName>
    </submittedName>
</protein>
<evidence type="ECO:0000313" key="2">
    <source>
        <dbReference type="Proteomes" id="UP000494170"/>
    </source>
</evidence>
<gene>
    <name evidence="1" type="ORF">BLA6863_04704</name>
</gene>
<dbReference type="EMBL" id="CABVPY010000033">
    <property type="protein sequence ID" value="VWB97997.1"/>
    <property type="molecule type" value="Genomic_DNA"/>
</dbReference>
<dbReference type="Pfam" id="PF10933">
    <property type="entry name" value="DUF2827"/>
    <property type="match status" value="1"/>
</dbReference>
<dbReference type="AlphaFoldDB" id="A0A6P2NTR8"/>
<organism evidence="1 2">
    <name type="scientific">Burkholderia lata (strain ATCC 17760 / DSM 23089 / LMG 22485 / NCIMB 9086 / R18194 / 383)</name>
    <dbReference type="NCBI Taxonomy" id="482957"/>
    <lineage>
        <taxon>Bacteria</taxon>
        <taxon>Pseudomonadati</taxon>
        <taxon>Pseudomonadota</taxon>
        <taxon>Betaproteobacteria</taxon>
        <taxon>Burkholderiales</taxon>
        <taxon>Burkholderiaceae</taxon>
        <taxon>Burkholderia</taxon>
        <taxon>Burkholderia cepacia complex</taxon>
    </lineage>
</organism>
<evidence type="ECO:0000313" key="1">
    <source>
        <dbReference type="EMBL" id="VWB97997.1"/>
    </source>
</evidence>
<sequence>MIHKSLFLGEAGSFYPDFDCQDGDRARQKAFGEHDANLDTYCERSKRVLDSVSIDNEYADALAALHRDALRVILDRH</sequence>
<proteinExistence type="predicted"/>
<dbReference type="InterPro" id="IPR021234">
    <property type="entry name" value="DUF2827"/>
</dbReference>
<dbReference type="Proteomes" id="UP000494170">
    <property type="component" value="Unassembled WGS sequence"/>
</dbReference>
<reference evidence="1 2" key="1">
    <citation type="submission" date="2019-09" db="EMBL/GenBank/DDBJ databases">
        <authorList>
            <person name="Depoorter E."/>
        </authorList>
    </citation>
    <scope>NUCLEOTIDE SEQUENCE [LARGE SCALE GENOMIC DNA]</scope>
    <source>
        <strain evidence="1">LMG 6863</strain>
    </source>
</reference>
<accession>A0A6P2NTR8</accession>